<dbReference type="GeneTree" id="ENSGT00950000185588"/>
<organism evidence="2 3">
    <name type="scientific">Cebus imitator</name>
    <name type="common">Panamanian white-faced capuchin</name>
    <name type="synonym">Cebus capucinus imitator</name>
    <dbReference type="NCBI Taxonomy" id="2715852"/>
    <lineage>
        <taxon>Eukaryota</taxon>
        <taxon>Metazoa</taxon>
        <taxon>Chordata</taxon>
        <taxon>Craniata</taxon>
        <taxon>Vertebrata</taxon>
        <taxon>Euteleostomi</taxon>
        <taxon>Mammalia</taxon>
        <taxon>Eutheria</taxon>
        <taxon>Euarchontoglires</taxon>
        <taxon>Primates</taxon>
        <taxon>Haplorrhini</taxon>
        <taxon>Platyrrhini</taxon>
        <taxon>Cebidae</taxon>
        <taxon>Cebinae</taxon>
        <taxon>Cebus</taxon>
    </lineage>
</organism>
<evidence type="ECO:0000256" key="1">
    <source>
        <dbReference type="SAM" id="MobiDB-lite"/>
    </source>
</evidence>
<evidence type="ECO:0000313" key="2">
    <source>
        <dbReference type="Ensembl" id="ENSCCAP00000031208.1"/>
    </source>
</evidence>
<feature type="region of interest" description="Disordered" evidence="1">
    <location>
        <begin position="26"/>
        <end position="109"/>
    </location>
</feature>
<dbReference type="AlphaFoldDB" id="A0A2K5RSS8"/>
<name>A0A2K5RSS8_CEBIM</name>
<accession>A0A2K5RSS8</accession>
<proteinExistence type="predicted"/>
<dbReference type="Ensembl" id="ENSCCAT00000048958.1">
    <property type="protein sequence ID" value="ENSCCAP00000031208.1"/>
    <property type="gene ID" value="ENSCCAG00000033668.1"/>
</dbReference>
<evidence type="ECO:0000313" key="3">
    <source>
        <dbReference type="Proteomes" id="UP000233040"/>
    </source>
</evidence>
<protein>
    <submittedName>
        <fullName evidence="2">Uncharacterized protein</fullName>
    </submittedName>
</protein>
<keyword evidence="3" id="KW-1185">Reference proteome</keyword>
<reference evidence="2" key="2">
    <citation type="submission" date="2025-09" db="UniProtKB">
        <authorList>
            <consortium name="Ensembl"/>
        </authorList>
    </citation>
    <scope>IDENTIFICATION</scope>
</reference>
<sequence>MEQRHYQLLWALQSLQLPAAPVLHHAQRLGPGASRRHHVRNRAGATGDPAHHLKEPVKPAPAPTERAPSAQAGTEAEAPGSSAGLLAPQPACAPVGSAARTRGTGAPDP</sequence>
<reference evidence="2" key="1">
    <citation type="submission" date="2025-08" db="UniProtKB">
        <authorList>
            <consortium name="Ensembl"/>
        </authorList>
    </citation>
    <scope>IDENTIFICATION</scope>
</reference>
<dbReference type="Proteomes" id="UP000233040">
    <property type="component" value="Unassembled WGS sequence"/>
</dbReference>